<feature type="compositionally biased region" description="Basic and acidic residues" evidence="1">
    <location>
        <begin position="473"/>
        <end position="524"/>
    </location>
</feature>
<dbReference type="AlphaFoldDB" id="A0AAW2M9U7"/>
<comment type="caution">
    <text evidence="2">The sequence shown here is derived from an EMBL/GenBank/DDBJ whole genome shotgun (WGS) entry which is preliminary data.</text>
</comment>
<protein>
    <recommendedName>
        <fullName evidence="3">Seed biotin-containing protein SBP65</fullName>
    </recommendedName>
</protein>
<dbReference type="GO" id="GO:0009631">
    <property type="term" value="P:cold acclimation"/>
    <property type="evidence" value="ECO:0007669"/>
    <property type="project" value="TreeGrafter"/>
</dbReference>
<sequence>MASQQARRRDVTDERNIEVEKDRVPKMTTHFESLAEKARGEQDVAHPLQGERIHFQVEAVPVRVGGIEYSAAGEKGSEREVGKEKKAEEGGRMGSQMHTGRGEEQQHVGHHRSKEMQGKAGGEEGRRGTSLEEISNLRSTAQQNSMEAIRAAEERYEKAKEMGAKKAEESQGQARDTTSRGRQERSEHATEKGGSLKDTALEKGQQGKDYTTQKAVEAKGMAMEKGQQAKDYTAEKAAEAKDVISSKGQYVAEKGQQAKDYTAQKAMEAKDVISSKGQSAAEKGQQAKDYTAQKAVEAKDVISSKGQSAAQLAAEKGQKAKDYTAQKAMEARIIQQKRRLLLRMVRGRKSWRCEGCDCGKWQRAAGYTGEKVVAAKDKVASAGQTVAGYAGEKLAAAKDAVVASEEKAREYAARKKAEAEKDLQVKKSSPEKVLEVMVCVILGLKYPSDQVDRTSSGDLGRPTEGGETFTITEQHDTRAQVEVPSEKFREAGRGGPEAERKQPHVGEGEGKQLHAGEGEEKHQQGESTAQQQGGSIVRAIGETLVEIGQTTKDLLVGQYPAQVVEQKDEAAPGKDEPYTGPGGGI</sequence>
<feature type="region of interest" description="Disordered" evidence="1">
    <location>
        <begin position="564"/>
        <end position="585"/>
    </location>
</feature>
<feature type="compositionally biased region" description="Basic and acidic residues" evidence="1">
    <location>
        <begin position="7"/>
        <end position="25"/>
    </location>
</feature>
<feature type="region of interest" description="Disordered" evidence="1">
    <location>
        <begin position="451"/>
        <end position="535"/>
    </location>
</feature>
<feature type="region of interest" description="Disordered" evidence="1">
    <location>
        <begin position="1"/>
        <end position="28"/>
    </location>
</feature>
<accession>A0AAW2M9U7</accession>
<organism evidence="2">
    <name type="scientific">Sesamum calycinum</name>
    <dbReference type="NCBI Taxonomy" id="2727403"/>
    <lineage>
        <taxon>Eukaryota</taxon>
        <taxon>Viridiplantae</taxon>
        <taxon>Streptophyta</taxon>
        <taxon>Embryophyta</taxon>
        <taxon>Tracheophyta</taxon>
        <taxon>Spermatophyta</taxon>
        <taxon>Magnoliopsida</taxon>
        <taxon>eudicotyledons</taxon>
        <taxon>Gunneridae</taxon>
        <taxon>Pentapetalae</taxon>
        <taxon>asterids</taxon>
        <taxon>lamiids</taxon>
        <taxon>Lamiales</taxon>
        <taxon>Pedaliaceae</taxon>
        <taxon>Sesamum</taxon>
    </lineage>
</organism>
<reference evidence="2" key="1">
    <citation type="submission" date="2020-06" db="EMBL/GenBank/DDBJ databases">
        <authorList>
            <person name="Li T."/>
            <person name="Hu X."/>
            <person name="Zhang T."/>
            <person name="Song X."/>
            <person name="Zhang H."/>
            <person name="Dai N."/>
            <person name="Sheng W."/>
            <person name="Hou X."/>
            <person name="Wei L."/>
        </authorList>
    </citation>
    <scope>NUCLEOTIDE SEQUENCE</scope>
    <source>
        <strain evidence="2">KEN8</strain>
        <tissue evidence="2">Leaf</tissue>
    </source>
</reference>
<feature type="compositionally biased region" description="Basic and acidic residues" evidence="1">
    <location>
        <begin position="565"/>
        <end position="577"/>
    </location>
</feature>
<feature type="compositionally biased region" description="Basic and acidic residues" evidence="1">
    <location>
        <begin position="150"/>
        <end position="169"/>
    </location>
</feature>
<evidence type="ECO:0008006" key="3">
    <source>
        <dbReference type="Google" id="ProtNLM"/>
    </source>
</evidence>
<dbReference type="EMBL" id="JACGWM010000014">
    <property type="protein sequence ID" value="KAL0328262.1"/>
    <property type="molecule type" value="Genomic_DNA"/>
</dbReference>
<dbReference type="GO" id="GO:0005829">
    <property type="term" value="C:cytosol"/>
    <property type="evidence" value="ECO:0007669"/>
    <property type="project" value="TreeGrafter"/>
</dbReference>
<evidence type="ECO:0000256" key="1">
    <source>
        <dbReference type="SAM" id="MobiDB-lite"/>
    </source>
</evidence>
<name>A0AAW2M9U7_9LAMI</name>
<feature type="compositionally biased region" description="Polar residues" evidence="1">
    <location>
        <begin position="132"/>
        <end position="146"/>
    </location>
</feature>
<reference evidence="2" key="2">
    <citation type="journal article" date="2024" name="Plant">
        <title>Genomic evolution and insights into agronomic trait innovations of Sesamum species.</title>
        <authorList>
            <person name="Miao H."/>
            <person name="Wang L."/>
            <person name="Qu L."/>
            <person name="Liu H."/>
            <person name="Sun Y."/>
            <person name="Le M."/>
            <person name="Wang Q."/>
            <person name="Wei S."/>
            <person name="Zheng Y."/>
            <person name="Lin W."/>
            <person name="Duan Y."/>
            <person name="Cao H."/>
            <person name="Xiong S."/>
            <person name="Wang X."/>
            <person name="Wei L."/>
            <person name="Li C."/>
            <person name="Ma Q."/>
            <person name="Ju M."/>
            <person name="Zhao R."/>
            <person name="Li G."/>
            <person name="Mu C."/>
            <person name="Tian Q."/>
            <person name="Mei H."/>
            <person name="Zhang T."/>
            <person name="Gao T."/>
            <person name="Zhang H."/>
        </authorList>
    </citation>
    <scope>NUCLEOTIDE SEQUENCE</scope>
    <source>
        <strain evidence="2">KEN8</strain>
    </source>
</reference>
<dbReference type="PANTHER" id="PTHR47877">
    <property type="entry name" value="LATE EMBRYOGENESIS ABUNDANT DOMAIN-CONTAINING PROTEIN / LEA DOMAIN-CONTAINING PROTEIN"/>
    <property type="match status" value="1"/>
</dbReference>
<dbReference type="PANTHER" id="PTHR47877:SF3">
    <property type="entry name" value="LATE EMBRYOGENESIS ABUNDANT DOMAIN-CONTAINING PROTEIN _ LEA DOMAIN-CONTAINING PROTEIN"/>
    <property type="match status" value="1"/>
</dbReference>
<feature type="compositionally biased region" description="Basic and acidic residues" evidence="1">
    <location>
        <begin position="114"/>
        <end position="130"/>
    </location>
</feature>
<feature type="compositionally biased region" description="Basic and acidic residues" evidence="1">
    <location>
        <begin position="75"/>
        <end position="91"/>
    </location>
</feature>
<proteinExistence type="predicted"/>
<feature type="region of interest" description="Disordered" evidence="1">
    <location>
        <begin position="71"/>
        <end position="211"/>
    </location>
</feature>
<feature type="compositionally biased region" description="Basic and acidic residues" evidence="1">
    <location>
        <begin position="177"/>
        <end position="201"/>
    </location>
</feature>
<dbReference type="Gene3D" id="6.10.140.1430">
    <property type="match status" value="1"/>
</dbReference>
<gene>
    <name evidence="2" type="ORF">Scaly_2258800</name>
</gene>
<feature type="compositionally biased region" description="Polar residues" evidence="1">
    <location>
        <begin position="525"/>
        <end position="534"/>
    </location>
</feature>
<evidence type="ECO:0000313" key="2">
    <source>
        <dbReference type="EMBL" id="KAL0328262.1"/>
    </source>
</evidence>